<dbReference type="Proteomes" id="UP000539052">
    <property type="component" value="Unassembled WGS sequence"/>
</dbReference>
<evidence type="ECO:0000313" key="3">
    <source>
        <dbReference type="EMBL" id="NNJ29782.1"/>
    </source>
</evidence>
<feature type="signal peptide" evidence="2">
    <location>
        <begin position="1"/>
        <end position="22"/>
    </location>
</feature>
<organism evidence="3 4">
    <name type="scientific">Lacrimispora defluvii</name>
    <dbReference type="NCBI Taxonomy" id="2719233"/>
    <lineage>
        <taxon>Bacteria</taxon>
        <taxon>Bacillati</taxon>
        <taxon>Bacillota</taxon>
        <taxon>Clostridia</taxon>
        <taxon>Lachnospirales</taxon>
        <taxon>Lachnospiraceae</taxon>
        <taxon>Lacrimispora</taxon>
    </lineage>
</organism>
<dbReference type="EMBL" id="JAAOXG010000016">
    <property type="protein sequence ID" value="NNJ29782.1"/>
    <property type="molecule type" value="Genomic_DNA"/>
</dbReference>
<name>A0ABX1VPJ4_9FIRM</name>
<feature type="chain" id="PRO_5045185621" description="Lipoprotein" evidence="2">
    <location>
        <begin position="23"/>
        <end position="239"/>
    </location>
</feature>
<dbReference type="PROSITE" id="PS51257">
    <property type="entry name" value="PROKAR_LIPOPROTEIN"/>
    <property type="match status" value="1"/>
</dbReference>
<protein>
    <recommendedName>
        <fullName evidence="5">Lipoprotein</fullName>
    </recommendedName>
</protein>
<evidence type="ECO:0000256" key="2">
    <source>
        <dbReference type="SAM" id="SignalP"/>
    </source>
</evidence>
<feature type="compositionally biased region" description="Low complexity" evidence="1">
    <location>
        <begin position="29"/>
        <end position="63"/>
    </location>
</feature>
<evidence type="ECO:0000256" key="1">
    <source>
        <dbReference type="SAM" id="MobiDB-lite"/>
    </source>
</evidence>
<keyword evidence="2" id="KW-0732">Signal</keyword>
<gene>
    <name evidence="3" type="ORF">G9470_08240</name>
</gene>
<accession>A0ABX1VPJ4</accession>
<proteinExistence type="predicted"/>
<feature type="compositionally biased region" description="Acidic residues" evidence="1">
    <location>
        <begin position="64"/>
        <end position="75"/>
    </location>
</feature>
<comment type="caution">
    <text evidence="3">The sequence shown here is derived from an EMBL/GenBank/DDBJ whole genome shotgun (WGS) entry which is preliminary data.</text>
</comment>
<keyword evidence="4" id="KW-1185">Reference proteome</keyword>
<dbReference type="RefSeq" id="WP_170821005.1">
    <property type="nucleotide sequence ID" value="NZ_JAAOXG010000016.1"/>
</dbReference>
<sequence length="239" mass="25755">MRKNKILAGILIAMAVMMTATACGKNNTKAESTQETKQQTQAEASTEATTAVNAEVASSGQETSEGEDTSEEEETKETQPITANDAGDIKEGLFTSKSGKYQITPPKGWSLDEDGDESVVAFTSPNGEDYLEVTYVQGDDADGAREVYPATMDEYKKLISRGEDMEFVRYDVKNGSDGSQTFRYALRYKTPQDGVRYYAISGSYNAATKTYISAAGTIGSTDSGVEGQIEAALDSLKLK</sequence>
<feature type="region of interest" description="Disordered" evidence="1">
    <location>
        <begin position="25"/>
        <end position="112"/>
    </location>
</feature>
<reference evidence="3 4" key="1">
    <citation type="submission" date="2020-03" db="EMBL/GenBank/DDBJ databases">
        <title>Genome Sequence of industrial isolate, B5A.</title>
        <authorList>
            <person name="Sharma S."/>
            <person name="Patil P.B."/>
            <person name="Korpole S."/>
        </authorList>
    </citation>
    <scope>NUCLEOTIDE SEQUENCE [LARGE SCALE GENOMIC DNA]</scope>
    <source>
        <strain evidence="3 4">PI-S10-B5A</strain>
    </source>
</reference>
<evidence type="ECO:0008006" key="5">
    <source>
        <dbReference type="Google" id="ProtNLM"/>
    </source>
</evidence>
<evidence type="ECO:0000313" key="4">
    <source>
        <dbReference type="Proteomes" id="UP000539052"/>
    </source>
</evidence>